<dbReference type="AlphaFoldDB" id="W0L8I4"/>
<dbReference type="STRING" id="1441930.Z042_10650"/>
<name>W0L8I4_9GAMM</name>
<dbReference type="Gene3D" id="1.10.10.10">
    <property type="entry name" value="Winged helix-like DNA-binding domain superfamily/Winged helix DNA-binding domain"/>
    <property type="match status" value="1"/>
</dbReference>
<evidence type="ECO:0000256" key="2">
    <source>
        <dbReference type="ARBA" id="ARBA00023125"/>
    </source>
</evidence>
<evidence type="ECO:0000256" key="4">
    <source>
        <dbReference type="ARBA" id="ARBA00023163"/>
    </source>
</evidence>
<dbReference type="PANTHER" id="PTHR44688">
    <property type="entry name" value="DNA-BINDING TRANSCRIPTIONAL ACTIVATOR DEVR_DOSR"/>
    <property type="match status" value="1"/>
</dbReference>
<dbReference type="PROSITE" id="PS00622">
    <property type="entry name" value="HTH_LUXR_1"/>
    <property type="match status" value="1"/>
</dbReference>
<dbReference type="SMART" id="SM00421">
    <property type="entry name" value="HTH_LUXR"/>
    <property type="match status" value="1"/>
</dbReference>
<dbReference type="PATRIC" id="fig|1441930.4.peg.2127"/>
<dbReference type="PANTHER" id="PTHR44688:SF16">
    <property type="entry name" value="DNA-BINDING TRANSCRIPTIONAL ACTIVATOR DEVR_DOSR"/>
    <property type="match status" value="1"/>
</dbReference>
<dbReference type="GO" id="GO:0003677">
    <property type="term" value="F:DNA binding"/>
    <property type="evidence" value="ECO:0007669"/>
    <property type="project" value="UniProtKB-KW"/>
</dbReference>
<dbReference type="HOGENOM" id="CLU_1325585_0_0_6"/>
<keyword evidence="4" id="KW-0804">Transcription</keyword>
<keyword evidence="7" id="KW-1185">Reference proteome</keyword>
<dbReference type="PROSITE" id="PS50043">
    <property type="entry name" value="HTH_LUXR_2"/>
    <property type="match status" value="1"/>
</dbReference>
<dbReference type="SUPFAM" id="SSF46894">
    <property type="entry name" value="C-terminal effector domain of the bipartite response regulators"/>
    <property type="match status" value="1"/>
</dbReference>
<dbReference type="eggNOG" id="COG2197">
    <property type="taxonomic scope" value="Bacteria"/>
</dbReference>
<evidence type="ECO:0000256" key="1">
    <source>
        <dbReference type="ARBA" id="ARBA00023015"/>
    </source>
</evidence>
<evidence type="ECO:0000256" key="3">
    <source>
        <dbReference type="ARBA" id="ARBA00023159"/>
    </source>
</evidence>
<reference evidence="6 7" key="2">
    <citation type="submission" date="2015-03" db="EMBL/GenBank/DDBJ databases">
        <authorList>
            <person name="Chan K.-G."/>
        </authorList>
    </citation>
    <scope>NUCLEOTIDE SEQUENCE [LARGE SCALE GENOMIC DNA]</scope>
    <source>
        <strain evidence="6 7">RB-25</strain>
    </source>
</reference>
<keyword evidence="3" id="KW-0010">Activator</keyword>
<gene>
    <name evidence="6" type="ORF">Z042_10650</name>
</gene>
<organism evidence="6 7">
    <name type="scientific">Chania multitudinisentens RB-25</name>
    <dbReference type="NCBI Taxonomy" id="1441930"/>
    <lineage>
        <taxon>Bacteria</taxon>
        <taxon>Pseudomonadati</taxon>
        <taxon>Pseudomonadota</taxon>
        <taxon>Gammaproteobacteria</taxon>
        <taxon>Enterobacterales</taxon>
        <taxon>Yersiniaceae</taxon>
        <taxon>Chania</taxon>
    </lineage>
</organism>
<dbReference type="Proteomes" id="UP000019030">
    <property type="component" value="Chromosome"/>
</dbReference>
<dbReference type="CDD" id="cd06170">
    <property type="entry name" value="LuxR_C_like"/>
    <property type="match status" value="1"/>
</dbReference>
<dbReference type="InterPro" id="IPR036388">
    <property type="entry name" value="WH-like_DNA-bd_sf"/>
</dbReference>
<dbReference type="GO" id="GO:0006355">
    <property type="term" value="P:regulation of DNA-templated transcription"/>
    <property type="evidence" value="ECO:0007669"/>
    <property type="project" value="InterPro"/>
</dbReference>
<keyword evidence="1" id="KW-0805">Transcription regulation</keyword>
<dbReference type="PRINTS" id="PR00038">
    <property type="entry name" value="HTHLUXR"/>
</dbReference>
<accession>W0L8I4</accession>
<dbReference type="InterPro" id="IPR000792">
    <property type="entry name" value="Tscrpt_reg_LuxR_C"/>
</dbReference>
<dbReference type="InterPro" id="IPR016032">
    <property type="entry name" value="Sig_transdc_resp-reg_C-effctor"/>
</dbReference>
<keyword evidence="2" id="KW-0238">DNA-binding</keyword>
<protein>
    <submittedName>
        <fullName evidence="6">LuxR family transcriptional regulator</fullName>
    </submittedName>
</protein>
<dbReference type="OrthoDB" id="6623825at2"/>
<dbReference type="Pfam" id="PF00196">
    <property type="entry name" value="GerE"/>
    <property type="match status" value="1"/>
</dbReference>
<proteinExistence type="predicted"/>
<evidence type="ECO:0000313" key="7">
    <source>
        <dbReference type="Proteomes" id="UP000019030"/>
    </source>
</evidence>
<feature type="domain" description="HTH luxR-type" evidence="5">
    <location>
        <begin position="138"/>
        <end position="203"/>
    </location>
</feature>
<dbReference type="KEGG" id="sfo:Z042_10650"/>
<evidence type="ECO:0000313" key="6">
    <source>
        <dbReference type="EMBL" id="AHG20041.1"/>
    </source>
</evidence>
<dbReference type="EMBL" id="CP007044">
    <property type="protein sequence ID" value="AHG20041.1"/>
    <property type="molecule type" value="Genomic_DNA"/>
</dbReference>
<reference evidence="6 7" key="1">
    <citation type="submission" date="2014-01" db="EMBL/GenBank/DDBJ databases">
        <title>Isolation of Serratia multitudinisentens RB-25 from Ex-Landfill site.</title>
        <authorList>
            <person name="Robson E.H.J."/>
        </authorList>
    </citation>
    <scope>NUCLEOTIDE SEQUENCE [LARGE SCALE GENOMIC DNA]</scope>
    <source>
        <strain evidence="6 7">RB-25</strain>
    </source>
</reference>
<evidence type="ECO:0000259" key="5">
    <source>
        <dbReference type="PROSITE" id="PS50043"/>
    </source>
</evidence>
<sequence>MLKVQFTLLDSNNFYQQGLLYVLQDYIDFLNECYQYSPQSAPVEFNSLDNMEIIFRTQEDNQGCASCYISAHHTPQHQQMTMMILENQEHYHSTKHSLSFSIHRDDSTSQVRQKLQLALEHFCHQPLAVRISSLYKCHRCRLAALSACEKKVLKLMSTGMSATTIADMLQRSQKTISAHKRSAMRKLNVNKNSELNRVLLGQLGLG</sequence>